<dbReference type="InterPro" id="IPR014729">
    <property type="entry name" value="Rossmann-like_a/b/a_fold"/>
</dbReference>
<keyword evidence="8" id="KW-0028">Amino-acid biosynthesis</keyword>
<proteinExistence type="inferred from homology"/>
<dbReference type="Pfam" id="PF00733">
    <property type="entry name" value="Asn_synthase"/>
    <property type="match status" value="1"/>
</dbReference>
<dbReference type="SUPFAM" id="SSF56235">
    <property type="entry name" value="N-terminal nucleophile aminohydrolases (Ntn hydrolases)"/>
    <property type="match status" value="1"/>
</dbReference>
<keyword evidence="8" id="KW-0061">Asparagine biosynthesis</keyword>
<name>A0A7K1KNC3_9BACT</name>
<dbReference type="RefSeq" id="WP_155933834.1">
    <property type="nucleotide sequence ID" value="NZ_WODC01000004.1"/>
</dbReference>
<dbReference type="AlphaFoldDB" id="A0A7K1KNC3"/>
<feature type="binding site" evidence="9">
    <location>
        <position position="305"/>
    </location>
    <ligand>
        <name>ATP</name>
        <dbReference type="ChEBI" id="CHEBI:30616"/>
    </ligand>
</feature>
<dbReference type="Pfam" id="PF13537">
    <property type="entry name" value="GATase_7"/>
    <property type="match status" value="1"/>
</dbReference>
<dbReference type="GO" id="GO:0004066">
    <property type="term" value="F:asparagine synthase (glutamine-hydrolyzing) activity"/>
    <property type="evidence" value="ECO:0007669"/>
    <property type="project" value="UniProtKB-EC"/>
</dbReference>
<evidence type="ECO:0000256" key="10">
    <source>
        <dbReference type="PIRSR" id="PIRSR001589-3"/>
    </source>
</evidence>
<evidence type="ECO:0000256" key="8">
    <source>
        <dbReference type="PIRSR" id="PIRSR001589-1"/>
    </source>
</evidence>
<dbReference type="InterPro" id="IPR033738">
    <property type="entry name" value="AsnB_N"/>
</dbReference>
<keyword evidence="12" id="KW-0436">Ligase</keyword>
<dbReference type="Gene3D" id="3.60.20.10">
    <property type="entry name" value="Glutamine Phosphoribosylpyrophosphate, subunit 1, domain 1"/>
    <property type="match status" value="1"/>
</dbReference>
<feature type="site" description="Important for beta-aspartyl-AMP intermediate formation" evidence="10">
    <location>
        <position position="380"/>
    </location>
</feature>
<protein>
    <recommendedName>
        <fullName evidence="3">asparagine synthase (glutamine-hydrolyzing)</fullName>
        <ecNumber evidence="3">6.3.5.4</ecNumber>
    </recommendedName>
</protein>
<dbReference type="EC" id="6.3.5.4" evidence="3"/>
<dbReference type="CDD" id="cd01991">
    <property type="entry name" value="Asn_synthase_B_C"/>
    <property type="match status" value="1"/>
</dbReference>
<accession>A0A7K1KNC3</accession>
<keyword evidence="4 9" id="KW-0547">Nucleotide-binding</keyword>
<dbReference type="CDD" id="cd00712">
    <property type="entry name" value="AsnB"/>
    <property type="match status" value="1"/>
</dbReference>
<dbReference type="PANTHER" id="PTHR43284">
    <property type="entry name" value="ASPARAGINE SYNTHETASE (GLUTAMINE-HYDROLYZING)"/>
    <property type="match status" value="1"/>
</dbReference>
<feature type="binding site" evidence="9">
    <location>
        <position position="108"/>
    </location>
    <ligand>
        <name>L-glutamine</name>
        <dbReference type="ChEBI" id="CHEBI:58359"/>
    </ligand>
</feature>
<evidence type="ECO:0000256" key="7">
    <source>
        <dbReference type="ARBA" id="ARBA00048741"/>
    </source>
</evidence>
<evidence type="ECO:0000256" key="2">
    <source>
        <dbReference type="ARBA" id="ARBA00005752"/>
    </source>
</evidence>
<comment type="similarity">
    <text evidence="2">Belongs to the asparagine synthetase family.</text>
</comment>
<evidence type="ECO:0000256" key="9">
    <source>
        <dbReference type="PIRSR" id="PIRSR001589-2"/>
    </source>
</evidence>
<evidence type="ECO:0000259" key="11">
    <source>
        <dbReference type="PROSITE" id="PS51278"/>
    </source>
</evidence>
<dbReference type="InterPro" id="IPR051786">
    <property type="entry name" value="ASN_synthetase/amidase"/>
</dbReference>
<evidence type="ECO:0000256" key="5">
    <source>
        <dbReference type="ARBA" id="ARBA00022840"/>
    </source>
</evidence>
<keyword evidence="5 9" id="KW-0067">ATP-binding</keyword>
<gene>
    <name evidence="12" type="primary">asnB</name>
    <name evidence="12" type="ORF">GKC30_07990</name>
</gene>
<dbReference type="EMBL" id="WODC01000004">
    <property type="protein sequence ID" value="MUM77569.1"/>
    <property type="molecule type" value="Genomic_DNA"/>
</dbReference>
<dbReference type="PROSITE" id="PS51278">
    <property type="entry name" value="GATASE_TYPE_2"/>
    <property type="match status" value="1"/>
</dbReference>
<comment type="caution">
    <text evidence="12">The sequence shown here is derived from an EMBL/GenBank/DDBJ whole genome shotgun (WGS) entry which is preliminary data.</text>
</comment>
<dbReference type="InterPro" id="IPR017932">
    <property type="entry name" value="GATase_2_dom"/>
</dbReference>
<evidence type="ECO:0000256" key="6">
    <source>
        <dbReference type="ARBA" id="ARBA00022962"/>
    </source>
</evidence>
<organism evidence="12 13">
    <name type="scientific">Pseudodesulfovibrio alkaliphilus</name>
    <dbReference type="NCBI Taxonomy" id="2661613"/>
    <lineage>
        <taxon>Bacteria</taxon>
        <taxon>Pseudomonadati</taxon>
        <taxon>Thermodesulfobacteriota</taxon>
        <taxon>Desulfovibrionia</taxon>
        <taxon>Desulfovibrionales</taxon>
        <taxon>Desulfovibrionaceae</taxon>
    </lineage>
</organism>
<evidence type="ECO:0000313" key="13">
    <source>
        <dbReference type="Proteomes" id="UP000461162"/>
    </source>
</evidence>
<evidence type="ECO:0000313" key="12">
    <source>
        <dbReference type="EMBL" id="MUM77569.1"/>
    </source>
</evidence>
<comment type="catalytic activity">
    <reaction evidence="7">
        <text>L-aspartate + L-glutamine + ATP + H2O = L-asparagine + L-glutamate + AMP + diphosphate + H(+)</text>
        <dbReference type="Rhea" id="RHEA:12228"/>
        <dbReference type="ChEBI" id="CHEBI:15377"/>
        <dbReference type="ChEBI" id="CHEBI:15378"/>
        <dbReference type="ChEBI" id="CHEBI:29985"/>
        <dbReference type="ChEBI" id="CHEBI:29991"/>
        <dbReference type="ChEBI" id="CHEBI:30616"/>
        <dbReference type="ChEBI" id="CHEBI:33019"/>
        <dbReference type="ChEBI" id="CHEBI:58048"/>
        <dbReference type="ChEBI" id="CHEBI:58359"/>
        <dbReference type="ChEBI" id="CHEBI:456215"/>
        <dbReference type="EC" id="6.3.5.4"/>
    </reaction>
</comment>
<feature type="domain" description="Glutamine amidotransferase type-2" evidence="11">
    <location>
        <begin position="2"/>
        <end position="222"/>
    </location>
</feature>
<dbReference type="SUPFAM" id="SSF52402">
    <property type="entry name" value="Adenine nucleotide alpha hydrolases-like"/>
    <property type="match status" value="1"/>
</dbReference>
<dbReference type="PANTHER" id="PTHR43284:SF1">
    <property type="entry name" value="ASPARAGINE SYNTHETASE"/>
    <property type="match status" value="1"/>
</dbReference>
<keyword evidence="6 8" id="KW-0315">Glutamine amidotransferase</keyword>
<evidence type="ECO:0000256" key="3">
    <source>
        <dbReference type="ARBA" id="ARBA00012737"/>
    </source>
</evidence>
<dbReference type="GO" id="GO:0006529">
    <property type="term" value="P:asparagine biosynthetic process"/>
    <property type="evidence" value="ECO:0007669"/>
    <property type="project" value="UniProtKB-KW"/>
</dbReference>
<evidence type="ECO:0000256" key="1">
    <source>
        <dbReference type="ARBA" id="ARBA00005187"/>
    </source>
</evidence>
<feature type="binding site" evidence="9">
    <location>
        <position position="278"/>
    </location>
    <ligand>
        <name>ATP</name>
        <dbReference type="ChEBI" id="CHEBI:30616"/>
    </ligand>
</feature>
<dbReference type="NCBIfam" id="TIGR01536">
    <property type="entry name" value="asn_synth_AEB"/>
    <property type="match status" value="1"/>
</dbReference>
<dbReference type="Gene3D" id="3.40.50.620">
    <property type="entry name" value="HUPs"/>
    <property type="match status" value="1"/>
</dbReference>
<reference evidence="12 13" key="1">
    <citation type="submission" date="2019-11" db="EMBL/GenBank/DDBJ databases">
        <title>Pseudodesulfovibrio alkaliphilus, sp. nov., an alkaliphilic sulfate-reducing bacteria from mud volcano of Taman peninsula, Russia.</title>
        <authorList>
            <person name="Frolova A."/>
            <person name="Merkel A.Y."/>
            <person name="Slobodkin A.I."/>
        </authorList>
    </citation>
    <scope>NUCLEOTIDE SEQUENCE [LARGE SCALE GENOMIC DNA]</scope>
    <source>
        <strain evidence="12 13">F-1</strain>
    </source>
</reference>
<evidence type="ECO:0000256" key="4">
    <source>
        <dbReference type="ARBA" id="ARBA00022741"/>
    </source>
</evidence>
<keyword evidence="13" id="KW-1185">Reference proteome</keyword>
<dbReference type="PIRSF" id="PIRSF001589">
    <property type="entry name" value="Asn_synthetase_glu-h"/>
    <property type="match status" value="1"/>
</dbReference>
<dbReference type="GO" id="GO:0005829">
    <property type="term" value="C:cytosol"/>
    <property type="evidence" value="ECO:0007669"/>
    <property type="project" value="TreeGrafter"/>
</dbReference>
<dbReference type="Proteomes" id="UP000461162">
    <property type="component" value="Unassembled WGS sequence"/>
</dbReference>
<sequence>MCGISGFLDPGLAGDDAGVRGLARRMAQTLAHRGPDGSGEYADPAVGLGLGHRRLAIIELGETGAQPMVSRCGRLALTYNGELYNYRALRRELEEAGGPHLPWRGDSDTEVLLAACQRWGVRGALERAVGMFAFALWDSQQRKLTLARDRMGEKPLYYGRAGNAFVFASELKALRVHPGFEAALDMESLALFLRHQYVPAPRCIYRDAHKLPPGCLLSVGVGGGLPEPEAYWSLAGMALRAMEDPFLGSADEAGDRLEGLLREVVAGQRVSDVPLGVLLSGGVDSALVTALMQAQSARPVRSFTIGFSDRNFDESADAARVAAHLGTAHTTLTATPEDALGLVESLPEVYDEPFSDASQLPTCLVSRLTREHVTVCLTGDGGDEVFAGYNRHVSGPALWARCGRLPVPVRRGVASALRWLSPEGYDALFRAAGRAAPRLGRVRTPGLKVHKLADALPARDREDLYWRLVSTWPDPSGVLSGHGRGLEGRIRLEPPKLKDFVRFMQYADSAIYLPGVLQKVDRATMAASLESRAPYLDHRVVELAWRLPVSMLVAGGRGKGILRRVLEKHVPRHLVDRPKAGFDVPLARWLRGPLKGWASELLAPDRLRRQGLFDADAVARQWAEHQSGRRENQSRLWALLMFQAWSDRWLPKE</sequence>
<dbReference type="InterPro" id="IPR001962">
    <property type="entry name" value="Asn_synthase"/>
</dbReference>
<dbReference type="InterPro" id="IPR029055">
    <property type="entry name" value="Ntn_hydrolases_N"/>
</dbReference>
<dbReference type="InterPro" id="IPR006426">
    <property type="entry name" value="Asn_synth_AEB"/>
</dbReference>
<dbReference type="GO" id="GO:0005524">
    <property type="term" value="F:ATP binding"/>
    <property type="evidence" value="ECO:0007669"/>
    <property type="project" value="UniProtKB-KW"/>
</dbReference>
<comment type="pathway">
    <text evidence="1">Amino-acid biosynthesis; L-asparagine biosynthesis; L-asparagine from L-aspartate (L-Gln route): step 1/1.</text>
</comment>
<feature type="active site" description="For GATase activity" evidence="8">
    <location>
        <position position="2"/>
    </location>
</feature>